<keyword evidence="2" id="KW-1185">Reference proteome</keyword>
<name>A0A839U626_9HYPH</name>
<dbReference type="AlphaFoldDB" id="A0A839U626"/>
<reference evidence="1 2" key="1">
    <citation type="submission" date="2020-08" db="EMBL/GenBank/DDBJ databases">
        <title>Genomic Encyclopedia of Type Strains, Phase III (KMG-III): the genomes of soil and plant-associated and newly described type strains.</title>
        <authorList>
            <person name="Whitman W."/>
        </authorList>
    </citation>
    <scope>NUCLEOTIDE SEQUENCE [LARGE SCALE GENOMIC DNA]</scope>
    <source>
        <strain evidence="1 2">CECT 7015</strain>
    </source>
</reference>
<organism evidence="1 2">
    <name type="scientific">Phyllobacterium trifolii</name>
    <dbReference type="NCBI Taxonomy" id="300193"/>
    <lineage>
        <taxon>Bacteria</taxon>
        <taxon>Pseudomonadati</taxon>
        <taxon>Pseudomonadota</taxon>
        <taxon>Alphaproteobacteria</taxon>
        <taxon>Hyphomicrobiales</taxon>
        <taxon>Phyllobacteriaceae</taxon>
        <taxon>Phyllobacterium</taxon>
    </lineage>
</organism>
<comment type="caution">
    <text evidence="1">The sequence shown here is derived from an EMBL/GenBank/DDBJ whole genome shotgun (WGS) entry which is preliminary data.</text>
</comment>
<evidence type="ECO:0000313" key="2">
    <source>
        <dbReference type="Proteomes" id="UP000554520"/>
    </source>
</evidence>
<proteinExistence type="predicted"/>
<evidence type="ECO:0000313" key="1">
    <source>
        <dbReference type="EMBL" id="MBB3145455.1"/>
    </source>
</evidence>
<sequence>MKAAVLKNWVVCPIFKTGDDDAIAAGLEAYNSD</sequence>
<dbReference type="Proteomes" id="UP000554520">
    <property type="component" value="Unassembled WGS sequence"/>
</dbReference>
<gene>
    <name evidence="1" type="ORF">FHS21_001867</name>
</gene>
<protein>
    <submittedName>
        <fullName evidence="1">Uncharacterized protein</fullName>
    </submittedName>
</protein>
<accession>A0A839U626</accession>
<dbReference type="EMBL" id="JACHXN010000005">
    <property type="protein sequence ID" value="MBB3145455.1"/>
    <property type="molecule type" value="Genomic_DNA"/>
</dbReference>